<evidence type="ECO:0000256" key="3">
    <source>
        <dbReference type="ARBA" id="ARBA00022723"/>
    </source>
</evidence>
<dbReference type="InterPro" id="IPR054782">
    <property type="entry name" value="Cytochro_C551"/>
</dbReference>
<dbReference type="Pfam" id="PF13442">
    <property type="entry name" value="Cytochrome_CBB3"/>
    <property type="match status" value="1"/>
</dbReference>
<evidence type="ECO:0000313" key="11">
    <source>
        <dbReference type="EMBL" id="QAS53715.1"/>
    </source>
</evidence>
<feature type="binding site" description="axial binding residue" evidence="7">
    <location>
        <position position="77"/>
    </location>
    <ligand>
        <name>heme c</name>
        <dbReference type="ChEBI" id="CHEBI:61717"/>
    </ligand>
    <ligandPart>
        <name>Fe</name>
        <dbReference type="ChEBI" id="CHEBI:18248"/>
    </ligandPart>
</feature>
<feature type="domain" description="Cytochrome c" evidence="10">
    <location>
        <begin position="60"/>
        <end position="134"/>
    </location>
</feature>
<dbReference type="AlphaFoldDB" id="A0A410MGC7"/>
<dbReference type="GO" id="GO:0020037">
    <property type="term" value="F:heme binding"/>
    <property type="evidence" value="ECO:0007669"/>
    <property type="project" value="InterPro"/>
</dbReference>
<dbReference type="GO" id="GO:0009055">
    <property type="term" value="F:electron transfer activity"/>
    <property type="evidence" value="ECO:0007669"/>
    <property type="project" value="InterPro"/>
</dbReference>
<comment type="PTM">
    <text evidence="6">Binds 1 heme c group covalently per subunit.</text>
</comment>
<gene>
    <name evidence="11" type="ORF">HLI_16650</name>
</gene>
<organism evidence="11 12">
    <name type="scientific">Halobacillus litoralis</name>
    <dbReference type="NCBI Taxonomy" id="45668"/>
    <lineage>
        <taxon>Bacteria</taxon>
        <taxon>Bacillati</taxon>
        <taxon>Bacillota</taxon>
        <taxon>Bacilli</taxon>
        <taxon>Bacillales</taxon>
        <taxon>Bacillaceae</taxon>
        <taxon>Halobacillus</taxon>
    </lineage>
</organism>
<evidence type="ECO:0000256" key="5">
    <source>
        <dbReference type="ARBA" id="ARBA00023004"/>
    </source>
</evidence>
<evidence type="ECO:0000256" key="4">
    <source>
        <dbReference type="ARBA" id="ARBA00022982"/>
    </source>
</evidence>
<evidence type="ECO:0000256" key="8">
    <source>
        <dbReference type="SAM" id="MobiDB-lite"/>
    </source>
</evidence>
<reference evidence="11 12" key="1">
    <citation type="submission" date="2018-01" db="EMBL/GenBank/DDBJ databases">
        <title>The whole genome sequencing and assembly of Halobacillus litoralis ERB031 strain.</title>
        <authorList>
            <person name="Lee S.-J."/>
            <person name="Park M.-K."/>
            <person name="Kim J.-Y."/>
            <person name="Lee Y.-J."/>
            <person name="Yi H."/>
            <person name="Bahn Y.-S."/>
            <person name="Kim J.F."/>
            <person name="Lee D.-W."/>
        </authorList>
    </citation>
    <scope>NUCLEOTIDE SEQUENCE [LARGE SCALE GENOMIC DNA]</scope>
    <source>
        <strain evidence="11 12">ERB 031</strain>
    </source>
</reference>
<dbReference type="PANTHER" id="PTHR37823:SF4">
    <property type="entry name" value="MENAQUINOL-CYTOCHROME C REDUCTASE CYTOCHROME B_C SUBUNIT"/>
    <property type="match status" value="1"/>
</dbReference>
<feature type="signal peptide" evidence="9">
    <location>
        <begin position="1"/>
        <end position="18"/>
    </location>
</feature>
<feature type="chain" id="PRO_5039377829" evidence="9">
    <location>
        <begin position="19"/>
        <end position="134"/>
    </location>
</feature>
<dbReference type="GO" id="GO:0005506">
    <property type="term" value="F:iron ion binding"/>
    <property type="evidence" value="ECO:0007669"/>
    <property type="project" value="InterPro"/>
</dbReference>
<sequence>MKKLMVALFMGLILVLSACGGGGDEENADDNTTEEQEGSEESTEEGADEGSTDGGEGETVDAQAAEEVYQSSCASCHGGELGGGFGPSLQKVGADHSADEIVEIIQNGKGSMPAQEKVSEEDAQLVASWLETKK</sequence>
<evidence type="ECO:0000256" key="1">
    <source>
        <dbReference type="ARBA" id="ARBA00022448"/>
    </source>
</evidence>
<dbReference type="NCBIfam" id="NF045774">
    <property type="entry name" value="cytochro_C551"/>
    <property type="match status" value="1"/>
</dbReference>
<keyword evidence="9" id="KW-0732">Signal</keyword>
<feature type="binding site" description="covalent" evidence="6">
    <location>
        <position position="76"/>
    </location>
    <ligand>
        <name>heme c</name>
        <dbReference type="ChEBI" id="CHEBI:61717"/>
    </ligand>
</feature>
<dbReference type="SUPFAM" id="SSF46626">
    <property type="entry name" value="Cytochrome c"/>
    <property type="match status" value="1"/>
</dbReference>
<dbReference type="InterPro" id="IPR036909">
    <property type="entry name" value="Cyt_c-like_dom_sf"/>
</dbReference>
<dbReference type="EMBL" id="CP026118">
    <property type="protein sequence ID" value="QAS53715.1"/>
    <property type="molecule type" value="Genomic_DNA"/>
</dbReference>
<proteinExistence type="predicted"/>
<dbReference type="InterPro" id="IPR051811">
    <property type="entry name" value="Cytochrome_c550/c551-like"/>
</dbReference>
<accession>A0A410MGC7</accession>
<dbReference type="RefSeq" id="WP_128525986.1">
    <property type="nucleotide sequence ID" value="NZ_CP026118.1"/>
</dbReference>
<dbReference type="OrthoDB" id="7933886at2"/>
<keyword evidence="2 6" id="KW-0349">Heme</keyword>
<name>A0A410MGC7_9BACI</name>
<dbReference type="InterPro" id="IPR009056">
    <property type="entry name" value="Cyt_c-like_dom"/>
</dbReference>
<dbReference type="KEGG" id="hli:HLI_16650"/>
<feature type="binding site" description="axial binding residue" evidence="7">
    <location>
        <position position="112"/>
    </location>
    <ligand>
        <name>heme c</name>
        <dbReference type="ChEBI" id="CHEBI:61717"/>
    </ligand>
    <ligandPart>
        <name>Fe</name>
        <dbReference type="ChEBI" id="CHEBI:18248"/>
    </ligandPart>
</feature>
<keyword evidence="1" id="KW-0813">Transport</keyword>
<dbReference type="PROSITE" id="PS51257">
    <property type="entry name" value="PROKAR_LIPOPROTEIN"/>
    <property type="match status" value="1"/>
</dbReference>
<dbReference type="PANTHER" id="PTHR37823">
    <property type="entry name" value="CYTOCHROME C-553-LIKE"/>
    <property type="match status" value="1"/>
</dbReference>
<dbReference type="GO" id="GO:0016020">
    <property type="term" value="C:membrane"/>
    <property type="evidence" value="ECO:0007669"/>
    <property type="project" value="InterPro"/>
</dbReference>
<keyword evidence="5 7" id="KW-0408">Iron</keyword>
<evidence type="ECO:0000259" key="10">
    <source>
        <dbReference type="PROSITE" id="PS51007"/>
    </source>
</evidence>
<feature type="binding site" description="covalent" evidence="6">
    <location>
        <position position="73"/>
    </location>
    <ligand>
        <name>heme c</name>
        <dbReference type="ChEBI" id="CHEBI:61717"/>
    </ligand>
</feature>
<dbReference type="InterPro" id="IPR012218">
    <property type="entry name" value="Cyt_c_BACSU-c550-type"/>
</dbReference>
<protein>
    <submittedName>
        <fullName evidence="11">Cytochrome C551</fullName>
    </submittedName>
</protein>
<dbReference type="PIRSF" id="PIRSF000025">
    <property type="entry name" value="Cytc_Bsub_c550"/>
    <property type="match status" value="1"/>
</dbReference>
<dbReference type="Gene3D" id="1.10.760.10">
    <property type="entry name" value="Cytochrome c-like domain"/>
    <property type="match status" value="1"/>
</dbReference>
<keyword evidence="4" id="KW-0249">Electron transport</keyword>
<dbReference type="PROSITE" id="PS51007">
    <property type="entry name" value="CYTC"/>
    <property type="match status" value="1"/>
</dbReference>
<keyword evidence="3 7" id="KW-0479">Metal-binding</keyword>
<feature type="compositionally biased region" description="Acidic residues" evidence="8">
    <location>
        <begin position="23"/>
        <end position="59"/>
    </location>
</feature>
<evidence type="ECO:0000256" key="9">
    <source>
        <dbReference type="SAM" id="SignalP"/>
    </source>
</evidence>
<evidence type="ECO:0000256" key="2">
    <source>
        <dbReference type="ARBA" id="ARBA00022617"/>
    </source>
</evidence>
<feature type="region of interest" description="Disordered" evidence="8">
    <location>
        <begin position="20"/>
        <end position="61"/>
    </location>
</feature>
<evidence type="ECO:0000256" key="6">
    <source>
        <dbReference type="PIRSR" id="PIRSR000025-1"/>
    </source>
</evidence>
<dbReference type="Proteomes" id="UP000287756">
    <property type="component" value="Chromosome"/>
</dbReference>
<evidence type="ECO:0000313" key="12">
    <source>
        <dbReference type="Proteomes" id="UP000287756"/>
    </source>
</evidence>
<evidence type="ECO:0000256" key="7">
    <source>
        <dbReference type="PIRSR" id="PIRSR000025-2"/>
    </source>
</evidence>